<evidence type="ECO:0000313" key="2">
    <source>
        <dbReference type="EMBL" id="MFD0726622.1"/>
    </source>
</evidence>
<sequence length="180" mass="19954">MSQRAPAKPRFNAWADAGHREQVASYRAHLERQGLADVMPMDALLKTSRRWRLCLDDEFATPPPALQPNIAPTLHVVARLHSAGLLDPAQARSGWRDARVNRCAGGASGSKHLQNNAIDFDLPERPGSVTALCAWWRTHGKKARMGLGFYTPTAIHIDTSGFRTWGNDRTRCSSLCVTRD</sequence>
<keyword evidence="2" id="KW-0121">Carboxypeptidase</keyword>
<name>A0ABW2YE24_9GAMM</name>
<dbReference type="Pfam" id="PF08291">
    <property type="entry name" value="Peptidase_M15_3"/>
    <property type="match status" value="1"/>
</dbReference>
<proteinExistence type="predicted"/>
<comment type="caution">
    <text evidence="2">The sequence shown here is derived from an EMBL/GenBank/DDBJ whole genome shotgun (WGS) entry which is preliminary data.</text>
</comment>
<dbReference type="Proteomes" id="UP001597110">
    <property type="component" value="Unassembled WGS sequence"/>
</dbReference>
<accession>A0ABW2YE24</accession>
<reference evidence="3" key="1">
    <citation type="journal article" date="2019" name="Int. J. Syst. Evol. Microbiol.">
        <title>The Global Catalogue of Microorganisms (GCM) 10K type strain sequencing project: providing services to taxonomists for standard genome sequencing and annotation.</title>
        <authorList>
            <consortium name="The Broad Institute Genomics Platform"/>
            <consortium name="The Broad Institute Genome Sequencing Center for Infectious Disease"/>
            <person name="Wu L."/>
            <person name="Ma J."/>
        </authorList>
    </citation>
    <scope>NUCLEOTIDE SEQUENCE [LARGE SCALE GENOMIC DNA]</scope>
    <source>
        <strain evidence="3">CCUG 55585</strain>
    </source>
</reference>
<keyword evidence="3" id="KW-1185">Reference proteome</keyword>
<dbReference type="InterPro" id="IPR009045">
    <property type="entry name" value="Zn_M74/Hedgehog-like"/>
</dbReference>
<evidence type="ECO:0000259" key="1">
    <source>
        <dbReference type="Pfam" id="PF08291"/>
    </source>
</evidence>
<organism evidence="2 3">
    <name type="scientific">Lysobacter brunescens</name>
    <dbReference type="NCBI Taxonomy" id="262323"/>
    <lineage>
        <taxon>Bacteria</taxon>
        <taxon>Pseudomonadati</taxon>
        <taxon>Pseudomonadota</taxon>
        <taxon>Gammaproteobacteria</taxon>
        <taxon>Lysobacterales</taxon>
        <taxon>Lysobacteraceae</taxon>
        <taxon>Lysobacter</taxon>
    </lineage>
</organism>
<keyword evidence="2" id="KW-0645">Protease</keyword>
<keyword evidence="2" id="KW-0378">Hydrolase</keyword>
<evidence type="ECO:0000313" key="3">
    <source>
        <dbReference type="Proteomes" id="UP001597110"/>
    </source>
</evidence>
<dbReference type="GO" id="GO:0004180">
    <property type="term" value="F:carboxypeptidase activity"/>
    <property type="evidence" value="ECO:0007669"/>
    <property type="project" value="UniProtKB-KW"/>
</dbReference>
<dbReference type="Gene3D" id="3.30.1380.10">
    <property type="match status" value="1"/>
</dbReference>
<gene>
    <name evidence="2" type="ORF">ACFQ0E_13555</name>
</gene>
<dbReference type="InterPro" id="IPR013230">
    <property type="entry name" value="Peptidase_M15A_C"/>
</dbReference>
<dbReference type="SUPFAM" id="SSF55166">
    <property type="entry name" value="Hedgehog/DD-peptidase"/>
    <property type="match status" value="1"/>
</dbReference>
<dbReference type="EMBL" id="JBHTIF010000002">
    <property type="protein sequence ID" value="MFD0726622.1"/>
    <property type="molecule type" value="Genomic_DNA"/>
</dbReference>
<protein>
    <submittedName>
        <fullName evidence="2">D-Ala-D-Ala carboxypeptidase family metallohydrolase</fullName>
    </submittedName>
</protein>
<feature type="domain" description="Peptidase M15A C-terminal" evidence="1">
    <location>
        <begin position="72"/>
        <end position="158"/>
    </location>
</feature>
<dbReference type="RefSeq" id="WP_386824642.1">
    <property type="nucleotide sequence ID" value="NZ_JBHTIF010000002.1"/>
</dbReference>